<comment type="catalytic activity">
    <reaction evidence="8 9">
        <text>(2S,6S)-2,6-diaminopimelate + 2-oxoglutarate = (S)-2,3,4,5-tetrahydrodipicolinate + L-glutamate + H2O + H(+)</text>
        <dbReference type="Rhea" id="RHEA:23988"/>
        <dbReference type="ChEBI" id="CHEBI:15377"/>
        <dbReference type="ChEBI" id="CHEBI:15378"/>
        <dbReference type="ChEBI" id="CHEBI:16810"/>
        <dbReference type="ChEBI" id="CHEBI:16845"/>
        <dbReference type="ChEBI" id="CHEBI:29985"/>
        <dbReference type="ChEBI" id="CHEBI:57609"/>
        <dbReference type="EC" id="2.6.1.83"/>
    </reaction>
</comment>
<dbReference type="CDD" id="cd00609">
    <property type="entry name" value="AAT_like"/>
    <property type="match status" value="1"/>
</dbReference>
<proteinExistence type="inferred from homology"/>
<dbReference type="Gene3D" id="3.40.640.10">
    <property type="entry name" value="Type I PLP-dependent aspartate aminotransferase-like (Major domain)"/>
    <property type="match status" value="1"/>
</dbReference>
<feature type="binding site" evidence="9">
    <location>
        <begin position="235"/>
        <end position="237"/>
    </location>
    <ligand>
        <name>pyridoxal 5'-phosphate</name>
        <dbReference type="ChEBI" id="CHEBI:597326"/>
    </ligand>
</feature>
<evidence type="ECO:0000256" key="6">
    <source>
        <dbReference type="ARBA" id="ARBA00022679"/>
    </source>
</evidence>
<comment type="function">
    <text evidence="9">Involved in the synthesis of meso-diaminopimelate (m-DAP or DL-DAP), required for both lysine and peptidoglycan biosynthesis. Catalyzes the direct conversion of tetrahydrodipicolinate to LL-diaminopimelate.</text>
</comment>
<dbReference type="GO" id="GO:0010285">
    <property type="term" value="F:L,L-diaminopimelate aminotransferase activity"/>
    <property type="evidence" value="ECO:0007669"/>
    <property type="project" value="UniProtKB-UniRule"/>
</dbReference>
<dbReference type="InterPro" id="IPR050881">
    <property type="entry name" value="LL-DAP_aminotransferase"/>
</dbReference>
<accession>A0A1J0AEY9</accession>
<dbReference type="Pfam" id="PF00155">
    <property type="entry name" value="Aminotran_1_2"/>
    <property type="match status" value="1"/>
</dbReference>
<feature type="modified residue" description="N6-(pyridoxal phosphate)lysine" evidence="9">
    <location>
        <position position="238"/>
    </location>
</feature>
<dbReference type="EC" id="2.6.1.83" evidence="3 9"/>
<feature type="binding site" evidence="9">
    <location>
        <position position="126"/>
    </location>
    <ligand>
        <name>substrate</name>
    </ligand>
</feature>
<dbReference type="SUPFAM" id="SSF53383">
    <property type="entry name" value="PLP-dependent transferases"/>
    <property type="match status" value="1"/>
</dbReference>
<name>A0A1J0AEY9_9CYAN</name>
<dbReference type="EMBL" id="CP017675">
    <property type="protein sequence ID" value="APB34467.1"/>
    <property type="molecule type" value="Genomic_DNA"/>
</dbReference>
<dbReference type="Proteomes" id="UP000180235">
    <property type="component" value="Chromosome"/>
</dbReference>
<dbReference type="HAMAP" id="MF_01642">
    <property type="entry name" value="DapL_aminotrans_1"/>
    <property type="match status" value="1"/>
</dbReference>
<keyword evidence="13" id="KW-1185">Reference proteome</keyword>
<evidence type="ECO:0000256" key="1">
    <source>
        <dbReference type="ARBA" id="ARBA00001933"/>
    </source>
</evidence>
<dbReference type="AlphaFoldDB" id="A0A1J0AEY9"/>
<dbReference type="PANTHER" id="PTHR42832">
    <property type="entry name" value="AMINO ACID AMINOTRANSFERASE"/>
    <property type="match status" value="1"/>
</dbReference>
<feature type="binding site" evidence="9">
    <location>
        <position position="246"/>
    </location>
    <ligand>
        <name>pyridoxal 5'-phosphate</name>
        <dbReference type="ChEBI" id="CHEBI:597326"/>
    </ligand>
</feature>
<dbReference type="GO" id="GO:0033362">
    <property type="term" value="P:lysine biosynthetic process via diaminopimelate, diaminopimelate-aminotransferase pathway"/>
    <property type="evidence" value="ECO:0007669"/>
    <property type="project" value="UniProtKB-UniRule"/>
</dbReference>
<evidence type="ECO:0000259" key="11">
    <source>
        <dbReference type="Pfam" id="PF00155"/>
    </source>
</evidence>
<keyword evidence="6 9" id="KW-0808">Transferase</keyword>
<dbReference type="InterPro" id="IPR019942">
    <property type="entry name" value="DapL/ALD1"/>
</dbReference>
<feature type="binding site" evidence="9">
    <location>
        <position position="176"/>
    </location>
    <ligand>
        <name>substrate</name>
    </ligand>
</feature>
<evidence type="ECO:0000256" key="8">
    <source>
        <dbReference type="ARBA" id="ARBA00051934"/>
    </source>
</evidence>
<feature type="binding site" evidence="9">
    <location>
        <position position="364"/>
    </location>
    <ligand>
        <name>substrate</name>
    </ligand>
</feature>
<dbReference type="GO" id="GO:0030170">
    <property type="term" value="F:pyridoxal phosphate binding"/>
    <property type="evidence" value="ECO:0007669"/>
    <property type="project" value="UniProtKB-UniRule"/>
</dbReference>
<comment type="similarity">
    <text evidence="9">Belongs to the class-I pyridoxal-phosphate-dependent aminotransferase family. LL-diaminopimelate aminotransferase subfamily.</text>
</comment>
<comment type="caution">
    <text evidence="9">Lacks conserved residue(s) required for the propagation of feature annotation.</text>
</comment>
<evidence type="ECO:0000256" key="3">
    <source>
        <dbReference type="ARBA" id="ARBA00013138"/>
    </source>
</evidence>
<evidence type="ECO:0000256" key="2">
    <source>
        <dbReference type="ARBA" id="ARBA00004982"/>
    </source>
</evidence>
<dbReference type="Gene3D" id="3.90.1150.10">
    <property type="entry name" value="Aspartate Aminotransferase, domain 1"/>
    <property type="match status" value="1"/>
</dbReference>
<feature type="binding site" evidence="9">
    <location>
        <position position="176"/>
    </location>
    <ligand>
        <name>pyridoxal 5'-phosphate</name>
        <dbReference type="ChEBI" id="CHEBI:597326"/>
    </ligand>
</feature>
<reference evidence="12 13" key="1">
    <citation type="submission" date="2016-10" db="EMBL/GenBank/DDBJ databases">
        <title>Description of Gloeomargarita lithophora gen. nov., sp. nov., a thylakoid-bearing basal-branching cyanobacterium with intracellular carbonates, and proposal for Gloeomargaritales ord. nov.</title>
        <authorList>
            <person name="Moreira D."/>
            <person name="Tavera R."/>
            <person name="Benzerara K."/>
            <person name="Skouri-Panet F."/>
            <person name="Couradeau E."/>
            <person name="Gerard E."/>
            <person name="Loussert C."/>
            <person name="Novelo E."/>
            <person name="Zivanovic Y."/>
            <person name="Lopez-Garcia P."/>
        </authorList>
    </citation>
    <scope>NUCLEOTIDE SEQUENCE [LARGE SCALE GENOMIC DNA]</scope>
    <source>
        <strain evidence="12 13">D10</strain>
    </source>
</reference>
<dbReference type="InterPro" id="IPR015421">
    <property type="entry name" value="PyrdxlP-dep_Trfase_major"/>
</dbReference>
<feature type="binding site" evidence="9">
    <location>
        <position position="67"/>
    </location>
    <ligand>
        <name>pyridoxal 5'-phosphate</name>
        <dbReference type="ChEBI" id="CHEBI:597326"/>
    </ligand>
</feature>
<evidence type="ECO:0000256" key="10">
    <source>
        <dbReference type="RuleBase" id="RU000481"/>
    </source>
</evidence>
<dbReference type="RefSeq" id="WP_071454902.1">
    <property type="nucleotide sequence ID" value="NZ_CP017675.1"/>
</dbReference>
<protein>
    <recommendedName>
        <fullName evidence="4 9">LL-diaminopimelate aminotransferase</fullName>
        <shortName evidence="9">DAP-AT</shortName>
        <shortName evidence="9">DAP-aminotransferase</shortName>
        <shortName evidence="9">LL-DAP-aminotransferase</shortName>
        <ecNumber evidence="3 9">2.6.1.83</ecNumber>
    </recommendedName>
</protein>
<dbReference type="KEGG" id="glt:GlitD10_2138"/>
<feature type="binding site" evidence="9">
    <location>
        <position position="13"/>
    </location>
    <ligand>
        <name>substrate</name>
    </ligand>
</feature>
<evidence type="ECO:0000256" key="5">
    <source>
        <dbReference type="ARBA" id="ARBA00022576"/>
    </source>
</evidence>
<comment type="cofactor">
    <cofactor evidence="1 9 10">
        <name>pyridoxal 5'-phosphate</name>
        <dbReference type="ChEBI" id="CHEBI:597326"/>
    </cofactor>
</comment>
<dbReference type="OrthoDB" id="9802328at2"/>
<comment type="subunit">
    <text evidence="9">Homodimer.</text>
</comment>
<feature type="binding site" evidence="9">
    <location>
        <position position="207"/>
    </location>
    <ligand>
        <name>pyridoxal 5'-phosphate</name>
        <dbReference type="ChEBI" id="CHEBI:597326"/>
    </ligand>
</feature>
<feature type="domain" description="Aminotransferase class I/classII large" evidence="11">
    <location>
        <begin position="31"/>
        <end position="380"/>
    </location>
</feature>
<evidence type="ECO:0000313" key="13">
    <source>
        <dbReference type="Proteomes" id="UP000180235"/>
    </source>
</evidence>
<keyword evidence="5 9" id="KW-0032">Aminotransferase</keyword>
<dbReference type="InterPro" id="IPR015424">
    <property type="entry name" value="PyrdxlP-dep_Trfase"/>
</dbReference>
<sequence length="389" mass="43009">MKFASRLHQIPPYLFAEIDRKRDELVAKGVDVINMGIGDPDQPTPAPVVQAMHAAIDDPSTHNYPPYQGTKAYRQAAADWMQRRFGVTVDPNREVVSSIGSKEAIHNTFLAFVEAGDYVLIPDPAYPVYRTSTLFTGGEPWGLPLVQERGFLPDLTAIPTEVAQRAKLLWLNYPNNPTGAVASREFFAEAVDFCRQYDILLCHDHAYSEMAYDGYKPPSVLEVPGAKDVAIEFHSLSKSYNMTGWRVGFVCGSALGIQGLGQVKTNVDSGVFKAIQRAAMVAFQTTEQDLQDLMQVYQRRRDIIVAGLQSLGWPLTAPKATLYVWAVVPARYTSAEFVTVLLEQCGIIVPPGNGYGAAGEGFFRIALTVPDERMLLALERMRQAGIRYA</sequence>
<feature type="binding site" evidence="9">
    <location>
        <position position="126"/>
    </location>
    <ligand>
        <name>pyridoxal 5'-phosphate</name>
        <dbReference type="ChEBI" id="CHEBI:597326"/>
    </ligand>
</feature>
<dbReference type="UniPathway" id="UPA00034">
    <property type="reaction ID" value="UER00466"/>
</dbReference>
<evidence type="ECO:0000256" key="4">
    <source>
        <dbReference type="ARBA" id="ARBA00018052"/>
    </source>
</evidence>
<dbReference type="InterPro" id="IPR015422">
    <property type="entry name" value="PyrdxlP-dep_Trfase_small"/>
</dbReference>
<dbReference type="NCBIfam" id="NF006756">
    <property type="entry name" value="PRK09276.1"/>
    <property type="match status" value="1"/>
</dbReference>
<evidence type="ECO:0000313" key="12">
    <source>
        <dbReference type="EMBL" id="APB34467.1"/>
    </source>
</evidence>
<evidence type="ECO:0000256" key="9">
    <source>
        <dbReference type="HAMAP-Rule" id="MF_01642"/>
    </source>
</evidence>
<dbReference type="PROSITE" id="PS00105">
    <property type="entry name" value="AA_TRANSFER_CLASS_1"/>
    <property type="match status" value="1"/>
</dbReference>
<dbReference type="STRING" id="1188229.GlitD10_2138"/>
<feature type="binding site" evidence="9">
    <location>
        <position position="38"/>
    </location>
    <ligand>
        <name>substrate</name>
    </ligand>
</feature>
<comment type="pathway">
    <text evidence="2 9">Amino-acid biosynthesis; L-lysine biosynthesis via DAP pathway; LL-2,6-diaminopimelate from (S)-tetrahydrodipicolinate (aminotransferase route): step 1/1.</text>
</comment>
<gene>
    <name evidence="9" type="primary">dapL</name>
    <name evidence="12" type="ORF">GlitD10_2138</name>
</gene>
<dbReference type="InterPro" id="IPR004838">
    <property type="entry name" value="NHTrfase_class1_PyrdxlP-BS"/>
</dbReference>
<organism evidence="12 13">
    <name type="scientific">Gloeomargarita lithophora Alchichica-D10</name>
    <dbReference type="NCBI Taxonomy" id="1188229"/>
    <lineage>
        <taxon>Bacteria</taxon>
        <taxon>Bacillati</taxon>
        <taxon>Cyanobacteriota</taxon>
        <taxon>Cyanophyceae</taxon>
        <taxon>Gloeomargaritales</taxon>
        <taxon>Gloeomargaritaceae</taxon>
        <taxon>Gloeomargarita</taxon>
    </lineage>
</organism>
<dbReference type="InterPro" id="IPR004839">
    <property type="entry name" value="Aminotransferase_I/II_large"/>
</dbReference>
<keyword evidence="7 9" id="KW-0663">Pyridoxal phosphate</keyword>
<evidence type="ECO:0000256" key="7">
    <source>
        <dbReference type="ARBA" id="ARBA00022898"/>
    </source>
</evidence>
<dbReference type="PANTHER" id="PTHR42832:SF3">
    <property type="entry name" value="L-GLUTAMINE--4-(METHYLSULFANYL)-2-OXOBUTANOATE AMINOTRANSFERASE"/>
    <property type="match status" value="1"/>
</dbReference>